<evidence type="ECO:0000313" key="2">
    <source>
        <dbReference type="EMBL" id="SEQ40635.1"/>
    </source>
</evidence>
<sequence>MANSEGRNWTTGRSQAGTVWSANMLQAIKSPEVSALLLLALLLFAFIAVGHRLGLW</sequence>
<evidence type="ECO:0000313" key="3">
    <source>
        <dbReference type="Proteomes" id="UP000199114"/>
    </source>
</evidence>
<accession>A0A1H9FRS5</accession>
<dbReference type="STRING" id="1186196.SAMN04489841_1660"/>
<gene>
    <name evidence="2" type="ORF">SAMN04489841_1660</name>
</gene>
<organism evidence="2 3">
    <name type="scientific">Natrinema salaciae</name>
    <dbReference type="NCBI Taxonomy" id="1186196"/>
    <lineage>
        <taxon>Archaea</taxon>
        <taxon>Methanobacteriati</taxon>
        <taxon>Methanobacteriota</taxon>
        <taxon>Stenosarchaea group</taxon>
        <taxon>Halobacteria</taxon>
        <taxon>Halobacteriales</taxon>
        <taxon>Natrialbaceae</taxon>
        <taxon>Natrinema</taxon>
    </lineage>
</organism>
<dbReference type="AlphaFoldDB" id="A0A1H9FRS5"/>
<dbReference type="Proteomes" id="UP000199114">
    <property type="component" value="Unassembled WGS sequence"/>
</dbReference>
<keyword evidence="3" id="KW-1185">Reference proteome</keyword>
<keyword evidence="1" id="KW-0812">Transmembrane</keyword>
<dbReference type="EMBL" id="FOFD01000002">
    <property type="protein sequence ID" value="SEQ40635.1"/>
    <property type="molecule type" value="Genomic_DNA"/>
</dbReference>
<protein>
    <submittedName>
        <fullName evidence="2">Uncharacterized protein</fullName>
    </submittedName>
</protein>
<reference evidence="3" key="1">
    <citation type="submission" date="2016-10" db="EMBL/GenBank/DDBJ databases">
        <authorList>
            <person name="Varghese N."/>
            <person name="Submissions S."/>
        </authorList>
    </citation>
    <scope>NUCLEOTIDE SEQUENCE [LARGE SCALE GENOMIC DNA]</scope>
    <source>
        <strain evidence="3">DSM 25055</strain>
    </source>
</reference>
<proteinExistence type="predicted"/>
<keyword evidence="1" id="KW-1133">Transmembrane helix</keyword>
<evidence type="ECO:0000256" key="1">
    <source>
        <dbReference type="SAM" id="Phobius"/>
    </source>
</evidence>
<keyword evidence="1" id="KW-0472">Membrane</keyword>
<feature type="transmembrane region" description="Helical" evidence="1">
    <location>
        <begin position="33"/>
        <end position="55"/>
    </location>
</feature>
<name>A0A1H9FRS5_9EURY</name>
<dbReference type="RefSeq" id="WP_175480080.1">
    <property type="nucleotide sequence ID" value="NZ_FOFD01000002.1"/>
</dbReference>